<name>A0AAN0K614_9ACTN</name>
<dbReference type="EMBL" id="AP028056">
    <property type="protein sequence ID" value="BEH01246.1"/>
    <property type="molecule type" value="Genomic_DNA"/>
</dbReference>
<feature type="transmembrane region" description="Helical" evidence="5">
    <location>
        <begin position="571"/>
        <end position="595"/>
    </location>
</feature>
<dbReference type="GO" id="GO:0140359">
    <property type="term" value="F:ABC-type transporter activity"/>
    <property type="evidence" value="ECO:0007669"/>
    <property type="project" value="InterPro"/>
</dbReference>
<dbReference type="PANTHER" id="PTHR43077">
    <property type="entry name" value="TRANSPORT PERMEASE YVFS-RELATED"/>
    <property type="match status" value="1"/>
</dbReference>
<evidence type="ECO:0000313" key="7">
    <source>
        <dbReference type="EMBL" id="BEH01246.1"/>
    </source>
</evidence>
<dbReference type="InterPro" id="IPR013525">
    <property type="entry name" value="ABC2_TM"/>
</dbReference>
<dbReference type="InterPro" id="IPR051328">
    <property type="entry name" value="T7SS_ABC-Transporter"/>
</dbReference>
<feature type="transmembrane region" description="Helical" evidence="5">
    <location>
        <begin position="14"/>
        <end position="36"/>
    </location>
</feature>
<keyword evidence="3 5" id="KW-1133">Transmembrane helix</keyword>
<keyword evidence="4 5" id="KW-0472">Membrane</keyword>
<organism evidence="7 8">
    <name type="scientific">Brooklawnia propionicigenes</name>
    <dbReference type="NCBI Taxonomy" id="3041175"/>
    <lineage>
        <taxon>Bacteria</taxon>
        <taxon>Bacillati</taxon>
        <taxon>Actinomycetota</taxon>
        <taxon>Actinomycetes</taxon>
        <taxon>Propionibacteriales</taxon>
        <taxon>Propionibacteriaceae</taxon>
        <taxon>Brooklawnia</taxon>
    </lineage>
</organism>
<evidence type="ECO:0000256" key="1">
    <source>
        <dbReference type="ARBA" id="ARBA00004141"/>
    </source>
</evidence>
<protein>
    <recommendedName>
        <fullName evidence="6">ABC-2 type transporter transmembrane domain-containing protein</fullName>
    </recommendedName>
</protein>
<dbReference type="SUPFAM" id="SSF58104">
    <property type="entry name" value="Methyl-accepting chemotaxis protein (MCP) signaling domain"/>
    <property type="match status" value="1"/>
</dbReference>
<comment type="subcellular location">
    <subcellularLocation>
        <location evidence="1">Membrane</location>
        <topology evidence="1">Multi-pass membrane protein</topology>
    </subcellularLocation>
</comment>
<dbReference type="PANTHER" id="PTHR43077:SF5">
    <property type="entry name" value="PHAGE INFECTION PROTEIN"/>
    <property type="match status" value="1"/>
</dbReference>
<dbReference type="Proteomes" id="UP001431656">
    <property type="component" value="Chromosome"/>
</dbReference>
<dbReference type="KEGG" id="broo:brsh051_05270"/>
<dbReference type="NCBIfam" id="TIGR03061">
    <property type="entry name" value="pip_yhgE_Nterm"/>
    <property type="match status" value="1"/>
</dbReference>
<keyword evidence="2 5" id="KW-0812">Transmembrane</keyword>
<evidence type="ECO:0000313" key="8">
    <source>
        <dbReference type="Proteomes" id="UP001431656"/>
    </source>
</evidence>
<dbReference type="GO" id="GO:0016020">
    <property type="term" value="C:membrane"/>
    <property type="evidence" value="ECO:0007669"/>
    <property type="project" value="UniProtKB-SubCell"/>
</dbReference>
<dbReference type="NCBIfam" id="TIGR03057">
    <property type="entry name" value="xxxLxxG_by_4"/>
    <property type="match status" value="5"/>
</dbReference>
<evidence type="ECO:0000256" key="3">
    <source>
        <dbReference type="ARBA" id="ARBA00022989"/>
    </source>
</evidence>
<keyword evidence="8" id="KW-1185">Reference proteome</keyword>
<accession>A0AAN0K614</accession>
<feature type="transmembrane region" description="Helical" evidence="5">
    <location>
        <begin position="638"/>
        <end position="666"/>
    </location>
</feature>
<gene>
    <name evidence="7" type="ORF">brsh051_05270</name>
</gene>
<dbReference type="Gene3D" id="1.10.287.950">
    <property type="entry name" value="Methyl-accepting chemotaxis protein"/>
    <property type="match status" value="2"/>
</dbReference>
<reference evidence="7" key="1">
    <citation type="journal article" date="2024" name="Int. J. Syst. Evol. Microbiol.">
        <title>Brooklawnia propionicigenes sp. nov., a facultatively anaerobic, propionate-producing bacterium isolated from a methanogenic reactor treating waste from cattle farms.</title>
        <authorList>
            <person name="Akita Y."/>
            <person name="Ueki A."/>
            <person name="Tonouchi A."/>
            <person name="Sugawara Y."/>
            <person name="Honma S."/>
            <person name="Kaku N."/>
            <person name="Ueki K."/>
        </authorList>
    </citation>
    <scope>NUCLEOTIDE SEQUENCE</scope>
    <source>
        <strain evidence="7">SH051</strain>
    </source>
</reference>
<dbReference type="AlphaFoldDB" id="A0AAN0K614"/>
<proteinExistence type="predicted"/>
<dbReference type="RefSeq" id="WP_286267302.1">
    <property type="nucleotide sequence ID" value="NZ_AP028056.1"/>
</dbReference>
<feature type="domain" description="ABC-2 type transporter transmembrane" evidence="6">
    <location>
        <begin position="15"/>
        <end position="146"/>
    </location>
</feature>
<feature type="transmembrane region" description="Helical" evidence="5">
    <location>
        <begin position="686"/>
        <end position="709"/>
    </location>
</feature>
<evidence type="ECO:0000256" key="2">
    <source>
        <dbReference type="ARBA" id="ARBA00022692"/>
    </source>
</evidence>
<evidence type="ECO:0000256" key="5">
    <source>
        <dbReference type="SAM" id="Phobius"/>
    </source>
</evidence>
<dbReference type="Pfam" id="PF12698">
    <property type="entry name" value="ABC2_membrane_3"/>
    <property type="match status" value="1"/>
</dbReference>
<dbReference type="InterPro" id="IPR017500">
    <property type="entry name" value="Phage_infect_YhgE_N"/>
</dbReference>
<evidence type="ECO:0000256" key="4">
    <source>
        <dbReference type="ARBA" id="ARBA00023136"/>
    </source>
</evidence>
<dbReference type="InterPro" id="IPR023908">
    <property type="entry name" value="xxxLxxG_rpt"/>
</dbReference>
<feature type="transmembrane region" description="Helical" evidence="5">
    <location>
        <begin position="536"/>
        <end position="559"/>
    </location>
</feature>
<evidence type="ECO:0000259" key="6">
    <source>
        <dbReference type="Pfam" id="PF12698"/>
    </source>
</evidence>
<sequence>MTIERVNAAKPSRWTTWLGLILVPVLVLGGLLWATWSSDQRLDTVRAAVVNQDEAVELAGQIVPMGRQLTAALVDSDRVQNLAWEQATLDGARAGLKTGKYAAMVVIPQEFSAAATSYAGPAADAHQATIQVETSPVAGIADATLGKVVAQEAARVLNGTLTTAYLDQIYIGFNQMGEQFVTMADAASQLAEGSAQLADGLNQSAGGAGQLAAGVGQAADGAAQLSGGTSQLAGGLNTMAGSVAALPDGAAQLADGSAQLSDGVGQYVDGINQIVDPAIDVLADYPQLVEIVQRISGDQEGLDQAVATMRQVQDGVAQLEALNDMSRDELARRFPCPPDLQAVEGGCDSYYEAIRLGIGSANDTMNQVRADDTLGPVIETLDALPDQLAGVQLPEGGINVLDTLTQLRDGGEELKTGAQQLSGGVSEFAAGMAPLVDGIQQSADGASQLADGAAQLSDGMTQLNDGAGQLADGMAQLADGGAQLADGTSQFADGLAAGKDQIPSYSDSDRQNLSEVVSSPVATGNLLGTATVGTGWATALMVLALWAGAMATFVVVRALSKQLLSSARPSAYLVAEAMLPGVIVVGIQAVAVTAIGQIAMGLPFGTLIGLLGITLLAGLAFVAVNHALVAWLGSAGRFVSLGLVIVAMAPMITNAIPGVFATVRAISPMAPALDAMRSLITGSSGTVVSVFQLVFWLLVGLAASAVAIIRRRTTTIAELIDP</sequence>
<feature type="transmembrane region" description="Helical" evidence="5">
    <location>
        <begin position="607"/>
        <end position="631"/>
    </location>
</feature>